<dbReference type="OrthoDB" id="8607062at2"/>
<feature type="transmembrane region" description="Helical" evidence="1">
    <location>
        <begin position="7"/>
        <end position="25"/>
    </location>
</feature>
<keyword evidence="1" id="KW-1133">Transmembrane helix</keyword>
<comment type="caution">
    <text evidence="2">The sequence shown here is derived from an EMBL/GenBank/DDBJ whole genome shotgun (WGS) entry which is preliminary data.</text>
</comment>
<keyword evidence="1" id="KW-0472">Membrane</keyword>
<feature type="transmembrane region" description="Helical" evidence="1">
    <location>
        <begin position="62"/>
        <end position="79"/>
    </location>
</feature>
<reference evidence="3" key="1">
    <citation type="submission" date="2016-05" db="EMBL/GenBank/DDBJ databases">
        <title>Draft genome of Corynebacterium afermentans subsp. afermentans LCDC 88199T.</title>
        <authorList>
            <person name="Bernier A.-M."/>
            <person name="Bernard K."/>
        </authorList>
    </citation>
    <scope>NUCLEOTIDE SEQUENCE [LARGE SCALE GENOMIC DNA]</scope>
    <source>
        <strain evidence="3">NML02-A-017</strain>
    </source>
</reference>
<dbReference type="Proteomes" id="UP000077885">
    <property type="component" value="Unassembled WGS sequence"/>
</dbReference>
<evidence type="ECO:0000313" key="2">
    <source>
        <dbReference type="EMBL" id="OAM31539.1"/>
    </source>
</evidence>
<dbReference type="EMBL" id="LXSL01000009">
    <property type="protein sequence ID" value="OAM31539.1"/>
    <property type="molecule type" value="Genomic_DNA"/>
</dbReference>
<dbReference type="AlphaFoldDB" id="A0A1A9S2W7"/>
<proteinExistence type="predicted"/>
<dbReference type="RefSeq" id="WP_067589536.1">
    <property type="nucleotide sequence ID" value="NZ_LXSL01000009.1"/>
</dbReference>
<gene>
    <name evidence="2" type="ORF">A7P95_00505</name>
</gene>
<evidence type="ECO:0000313" key="3">
    <source>
        <dbReference type="Proteomes" id="UP000077885"/>
    </source>
</evidence>
<dbReference type="STRING" id="1795827.A7P95_00505"/>
<feature type="transmembrane region" description="Helical" evidence="1">
    <location>
        <begin position="37"/>
        <end position="55"/>
    </location>
</feature>
<sequence length="80" mass="9294">MSDFIDLLLILLMAAVPLLHLYTFFTEARHLNKWQPWQIIVMFALTGTWFIYFVSRTARIKLGIQLLLIAGIIALIFLSQ</sequence>
<name>A0A1A9S2W7_9NEIS</name>
<keyword evidence="1" id="KW-0812">Transmembrane</keyword>
<organism evidence="2 3">
    <name type="scientific">Eikenella longinqua</name>
    <dbReference type="NCBI Taxonomy" id="1795827"/>
    <lineage>
        <taxon>Bacteria</taxon>
        <taxon>Pseudomonadati</taxon>
        <taxon>Pseudomonadota</taxon>
        <taxon>Betaproteobacteria</taxon>
        <taxon>Neisseriales</taxon>
        <taxon>Neisseriaceae</taxon>
        <taxon>Eikenella</taxon>
    </lineage>
</organism>
<accession>A0A1A9S2W7</accession>
<keyword evidence="3" id="KW-1185">Reference proteome</keyword>
<evidence type="ECO:0000256" key="1">
    <source>
        <dbReference type="SAM" id="Phobius"/>
    </source>
</evidence>
<protein>
    <submittedName>
        <fullName evidence="2">Enterochelin ABC transporter</fullName>
    </submittedName>
</protein>